<comment type="caution">
    <text evidence="3">The sequence shown here is derived from an EMBL/GenBank/DDBJ whole genome shotgun (WGS) entry which is preliminary data.</text>
</comment>
<dbReference type="AlphaFoldDB" id="A0A9D0YRN4"/>
<name>A0A9D0YRN4_9FIRM</name>
<dbReference type="EMBL" id="DVFO01000037">
    <property type="protein sequence ID" value="HIQ60732.1"/>
    <property type="molecule type" value="Genomic_DNA"/>
</dbReference>
<evidence type="ECO:0000256" key="2">
    <source>
        <dbReference type="SAM" id="Phobius"/>
    </source>
</evidence>
<keyword evidence="2" id="KW-0812">Transmembrane</keyword>
<feature type="transmembrane region" description="Helical" evidence="2">
    <location>
        <begin position="151"/>
        <end position="169"/>
    </location>
</feature>
<reference evidence="3" key="2">
    <citation type="journal article" date="2021" name="PeerJ">
        <title>Extensive microbial diversity within the chicken gut microbiome revealed by metagenomics and culture.</title>
        <authorList>
            <person name="Gilroy R."/>
            <person name="Ravi A."/>
            <person name="Getino M."/>
            <person name="Pursley I."/>
            <person name="Horton D.L."/>
            <person name="Alikhan N.F."/>
            <person name="Baker D."/>
            <person name="Gharbi K."/>
            <person name="Hall N."/>
            <person name="Watson M."/>
            <person name="Adriaenssens E.M."/>
            <person name="Foster-Nyarko E."/>
            <person name="Jarju S."/>
            <person name="Secka A."/>
            <person name="Antonio M."/>
            <person name="Oren A."/>
            <person name="Chaudhuri R.R."/>
            <person name="La Ragione R."/>
            <person name="Hildebrand F."/>
            <person name="Pallen M.J."/>
        </authorList>
    </citation>
    <scope>NUCLEOTIDE SEQUENCE</scope>
    <source>
        <strain evidence="3">ChiGjej2B2-12916</strain>
    </source>
</reference>
<protein>
    <submittedName>
        <fullName evidence="3">Stage III sporulation protein AB</fullName>
    </submittedName>
</protein>
<dbReference type="InterPro" id="IPR014198">
    <property type="entry name" value="Spore_III_AB"/>
</dbReference>
<gene>
    <name evidence="3" type="ORF">IAD31_03930</name>
</gene>
<keyword evidence="2" id="KW-1133">Transmembrane helix</keyword>
<proteinExistence type="predicted"/>
<feature type="coiled-coil region" evidence="1">
    <location>
        <begin position="126"/>
        <end position="153"/>
    </location>
</feature>
<evidence type="ECO:0000313" key="4">
    <source>
        <dbReference type="Proteomes" id="UP000886879"/>
    </source>
</evidence>
<keyword evidence="2" id="KW-0472">Membrane</keyword>
<evidence type="ECO:0000313" key="3">
    <source>
        <dbReference type="EMBL" id="HIQ60732.1"/>
    </source>
</evidence>
<keyword evidence="1" id="KW-0175">Coiled coil</keyword>
<dbReference type="Proteomes" id="UP000886879">
    <property type="component" value="Unassembled WGS sequence"/>
</dbReference>
<dbReference type="Pfam" id="PF09548">
    <property type="entry name" value="Spore_III_AB"/>
    <property type="match status" value="1"/>
</dbReference>
<reference evidence="3" key="1">
    <citation type="submission" date="2020-10" db="EMBL/GenBank/DDBJ databases">
        <authorList>
            <person name="Gilroy R."/>
        </authorList>
    </citation>
    <scope>NUCLEOTIDE SEQUENCE</scope>
    <source>
        <strain evidence="3">ChiGjej2B2-12916</strain>
    </source>
</reference>
<accession>A0A9D0YRN4</accession>
<sequence length="170" mass="18431">MIRLMGAACLACGAMGLGLGAIAHLDGRVRDLRGLLVGLECVQRELSWKLAPLPDALNLAAQQCQGAPGEFFTLCAHGAQNLRGRTFSQVWQQAGEASQMRLEQLDVELLDALGSVLGQYDGESQRQALEHTREQLEEQLTQACEQRRRLGRVYGALGVTAGAVLMILFV</sequence>
<organism evidence="3 4">
    <name type="scientific">Candidatus Enterenecus faecium</name>
    <dbReference type="NCBI Taxonomy" id="2840780"/>
    <lineage>
        <taxon>Bacteria</taxon>
        <taxon>Bacillati</taxon>
        <taxon>Bacillota</taxon>
        <taxon>Clostridia</taxon>
        <taxon>Eubacteriales</taxon>
        <taxon>Candidatus Enterenecus</taxon>
    </lineage>
</organism>
<evidence type="ECO:0000256" key="1">
    <source>
        <dbReference type="SAM" id="Coils"/>
    </source>
</evidence>